<organism evidence="2 3">
    <name type="scientific">Candidatus Kuenenbacteria bacterium CG2_30_39_24</name>
    <dbReference type="NCBI Taxonomy" id="1805236"/>
    <lineage>
        <taxon>Bacteria</taxon>
        <taxon>Candidatus Kueneniibacteriota</taxon>
    </lineage>
</organism>
<dbReference type="Proteomes" id="UP000183922">
    <property type="component" value="Unassembled WGS sequence"/>
</dbReference>
<sequence>MNNNQQPIRPLCLSFYTPPLNRPQSILIGKMIPSWMNYGLKPVIVSLESCGQWQINAPIYQIPDFKINKYLNQIPGVRNILEKKYYQKIFNITKKVIKKYNLNIIFSFANPQVSNILGAMLKEKIGIKFIAHFSDPWYDHPYKSLSGREAQRVFALEKYIIDQSDKVIFTNQAAEKLVIKKYPVVYLAKTGVIPHCYDSKDYPNVNNINKGESIRFIISHIGSFYPERNPALLFKALKKVMIIKPELKSEIKLNLIGGAGNYNGYKLENLKQMAQDYEITDMVEIIPPVSYEESLRQMKLSDLLVVIDADIKDSPFLSSKVVDYAGSLTPIIGITPADSPTDKMLAKLGHYSFNYGQLEQLTACLIKLITKQMKPQINQEYLAEYDVKNTTKKLIGYFQQVLNI</sequence>
<dbReference type="InterPro" id="IPR001296">
    <property type="entry name" value="Glyco_trans_1"/>
</dbReference>
<protein>
    <recommendedName>
        <fullName evidence="1">Glycosyl transferase family 1 domain-containing protein</fullName>
    </recommendedName>
</protein>
<name>A0A1J5FA05_9BACT</name>
<accession>A0A1J5FA05</accession>
<reference evidence="2 3" key="1">
    <citation type="journal article" date="2016" name="Environ. Microbiol.">
        <title>Genomic resolution of a cold subsurface aquifer community provides metabolic insights for novel microbes adapted to high CO concentrations.</title>
        <authorList>
            <person name="Probst A.J."/>
            <person name="Castelle C.J."/>
            <person name="Singh A."/>
            <person name="Brown C.T."/>
            <person name="Anantharaman K."/>
            <person name="Sharon I."/>
            <person name="Hug L.A."/>
            <person name="Burstein D."/>
            <person name="Emerson J.B."/>
            <person name="Thomas B.C."/>
            <person name="Banfield J.F."/>
        </authorList>
    </citation>
    <scope>NUCLEOTIDE SEQUENCE [LARGE SCALE GENOMIC DNA]</scope>
    <source>
        <strain evidence="2">CG2_30_39_24</strain>
    </source>
</reference>
<gene>
    <name evidence="2" type="ORF">AUK13_00375</name>
</gene>
<dbReference type="GO" id="GO:0016757">
    <property type="term" value="F:glycosyltransferase activity"/>
    <property type="evidence" value="ECO:0007669"/>
    <property type="project" value="InterPro"/>
</dbReference>
<evidence type="ECO:0000259" key="1">
    <source>
        <dbReference type="Pfam" id="PF00534"/>
    </source>
</evidence>
<comment type="caution">
    <text evidence="2">The sequence shown here is derived from an EMBL/GenBank/DDBJ whole genome shotgun (WGS) entry which is preliminary data.</text>
</comment>
<dbReference type="EMBL" id="MNYR01000007">
    <property type="protein sequence ID" value="OIP56747.1"/>
    <property type="molecule type" value="Genomic_DNA"/>
</dbReference>
<dbReference type="Gene3D" id="3.40.50.2000">
    <property type="entry name" value="Glycogen Phosphorylase B"/>
    <property type="match status" value="2"/>
</dbReference>
<dbReference type="STRING" id="1805236.AUK13_00375"/>
<dbReference type="Pfam" id="PF00534">
    <property type="entry name" value="Glycos_transf_1"/>
    <property type="match status" value="1"/>
</dbReference>
<dbReference type="SUPFAM" id="SSF53756">
    <property type="entry name" value="UDP-Glycosyltransferase/glycogen phosphorylase"/>
    <property type="match status" value="1"/>
</dbReference>
<proteinExistence type="predicted"/>
<dbReference type="AlphaFoldDB" id="A0A1J5FA05"/>
<evidence type="ECO:0000313" key="3">
    <source>
        <dbReference type="Proteomes" id="UP000183922"/>
    </source>
</evidence>
<evidence type="ECO:0000313" key="2">
    <source>
        <dbReference type="EMBL" id="OIP56747.1"/>
    </source>
</evidence>
<feature type="domain" description="Glycosyl transferase family 1" evidence="1">
    <location>
        <begin position="215"/>
        <end position="306"/>
    </location>
</feature>